<comment type="caution">
    <text evidence="3">The sequence shown here is derived from an EMBL/GenBank/DDBJ whole genome shotgun (WGS) entry which is preliminary data.</text>
</comment>
<feature type="transmembrane region" description="Helical" evidence="1">
    <location>
        <begin position="239"/>
        <end position="261"/>
    </location>
</feature>
<sequence length="277" mass="28978">MAQFEVLRGACASALKIQLQSGAAVSAENDALVSKTQNVEIGASLGSGGLLGGLLGGAARSFLTNESFFLQTLRCRGGTGEVLVAPQEQGDIAVVRLGQDLPGILVTQGAFLCSEEGIEIETRMQGATQGFFGGSGFFLMRCRGRGCVGISCTGSCIKYELQAGEARVVDNGHLVAWGDAVSYTVGMASNSLFGTVASGEGLMCTFVGPGPVWIQTHKPTGSQGPQRAKKPKSAGPQDLMVCALFACVVFMIFAFLLMVFLGNFDDGPRKSRFQIDL</sequence>
<dbReference type="SUPFAM" id="SSF51219">
    <property type="entry name" value="TRAP-like"/>
    <property type="match status" value="1"/>
</dbReference>
<evidence type="ECO:0000313" key="3">
    <source>
        <dbReference type="EMBL" id="CAK9070234.1"/>
    </source>
</evidence>
<dbReference type="EMBL" id="CAXAMM010032779">
    <property type="protein sequence ID" value="CAK9070234.1"/>
    <property type="molecule type" value="Genomic_DNA"/>
</dbReference>
<dbReference type="EMBL" id="CAXAMM010032557">
    <property type="protein sequence ID" value="CAK9069900.1"/>
    <property type="molecule type" value="Genomic_DNA"/>
</dbReference>
<proteinExistence type="predicted"/>
<name>A0ABP0P5A5_9DINO</name>
<dbReference type="InterPro" id="IPR016031">
    <property type="entry name" value="Trp_RNA-bd_attenuator-like_dom"/>
</dbReference>
<gene>
    <name evidence="2" type="ORF">SCF082_LOCUS34902</name>
    <name evidence="3" type="ORF">SCF082_LOCUS34987</name>
</gene>
<keyword evidence="1" id="KW-1133">Transmembrane helix</keyword>
<protein>
    <submittedName>
        <fullName evidence="3">Uncharacterized protein M6_Spy0233</fullName>
    </submittedName>
</protein>
<dbReference type="InterPro" id="IPR002838">
    <property type="entry name" value="AIM24"/>
</dbReference>
<evidence type="ECO:0000256" key="1">
    <source>
        <dbReference type="SAM" id="Phobius"/>
    </source>
</evidence>
<reference evidence="3 4" key="1">
    <citation type="submission" date="2024-02" db="EMBL/GenBank/DDBJ databases">
        <authorList>
            <person name="Chen Y."/>
            <person name="Shah S."/>
            <person name="Dougan E. K."/>
            <person name="Thang M."/>
            <person name="Chan C."/>
        </authorList>
    </citation>
    <scope>NUCLEOTIDE SEQUENCE [LARGE SCALE GENOMIC DNA]</scope>
</reference>
<dbReference type="InterPro" id="IPR036983">
    <property type="entry name" value="AIM24_sf"/>
</dbReference>
<dbReference type="Proteomes" id="UP001642464">
    <property type="component" value="Unassembled WGS sequence"/>
</dbReference>
<keyword evidence="1" id="KW-0812">Transmembrane</keyword>
<keyword evidence="4" id="KW-1185">Reference proteome</keyword>
<keyword evidence="1" id="KW-0472">Membrane</keyword>
<dbReference type="PANTHER" id="PTHR43657:SF1">
    <property type="entry name" value="ALTERED INHERITANCE OF MITOCHONDRIA PROTEIN 24, MITOCHONDRIAL"/>
    <property type="match status" value="1"/>
</dbReference>
<dbReference type="NCBIfam" id="TIGR00266">
    <property type="entry name" value="TIGR00266 family protein"/>
    <property type="match status" value="1"/>
</dbReference>
<dbReference type="PANTHER" id="PTHR43657">
    <property type="entry name" value="TRYPTOPHAN RNA-BINDING ATTENUATOR PROTEIN-LIKE PROTEIN"/>
    <property type="match status" value="1"/>
</dbReference>
<organism evidence="3 4">
    <name type="scientific">Durusdinium trenchii</name>
    <dbReference type="NCBI Taxonomy" id="1381693"/>
    <lineage>
        <taxon>Eukaryota</taxon>
        <taxon>Sar</taxon>
        <taxon>Alveolata</taxon>
        <taxon>Dinophyceae</taxon>
        <taxon>Suessiales</taxon>
        <taxon>Symbiodiniaceae</taxon>
        <taxon>Durusdinium</taxon>
    </lineage>
</organism>
<dbReference type="Gene3D" id="3.60.160.10">
    <property type="entry name" value="Mitochondrial biogenesis AIM24"/>
    <property type="match status" value="1"/>
</dbReference>
<evidence type="ECO:0000313" key="4">
    <source>
        <dbReference type="Proteomes" id="UP001642464"/>
    </source>
</evidence>
<dbReference type="Pfam" id="PF01987">
    <property type="entry name" value="AIM24"/>
    <property type="match status" value="1"/>
</dbReference>
<accession>A0ABP0P5A5</accession>
<evidence type="ECO:0000313" key="2">
    <source>
        <dbReference type="EMBL" id="CAK9069900.1"/>
    </source>
</evidence>